<proteinExistence type="inferred from homology"/>
<organism evidence="3 4">
    <name type="scientific">Dactylosporangium siamense</name>
    <dbReference type="NCBI Taxonomy" id="685454"/>
    <lineage>
        <taxon>Bacteria</taxon>
        <taxon>Bacillati</taxon>
        <taxon>Actinomycetota</taxon>
        <taxon>Actinomycetes</taxon>
        <taxon>Micromonosporales</taxon>
        <taxon>Micromonosporaceae</taxon>
        <taxon>Dactylosporangium</taxon>
    </lineage>
</organism>
<dbReference type="EMBL" id="BONQ01000103">
    <property type="protein sequence ID" value="GIG48366.1"/>
    <property type="molecule type" value="Genomic_DNA"/>
</dbReference>
<gene>
    <name evidence="3" type="ORF">Dsi01nite_064070</name>
</gene>
<evidence type="ECO:0000313" key="4">
    <source>
        <dbReference type="Proteomes" id="UP000660611"/>
    </source>
</evidence>
<sequence length="136" mass="14929">MHALSVERTIDAAPEAVFDAFIALYDSDRPDWVVDSSLDLRVGGRWSVAFQVPDGPAFREERTITALDRPHLLEYAVTAVYGGVPTFDTTVQVTIDGGRVRLAQQGFPAPETRDVFAGAWPDVLAELDRRVSGRPS</sequence>
<evidence type="ECO:0000313" key="3">
    <source>
        <dbReference type="EMBL" id="GIG48366.1"/>
    </source>
</evidence>
<protein>
    <recommendedName>
        <fullName evidence="2">Activator of Hsp90 ATPase homologue 1/2-like C-terminal domain-containing protein</fullName>
    </recommendedName>
</protein>
<feature type="domain" description="Activator of Hsp90 ATPase homologue 1/2-like C-terminal" evidence="2">
    <location>
        <begin position="11"/>
        <end position="130"/>
    </location>
</feature>
<dbReference type="Proteomes" id="UP000660611">
    <property type="component" value="Unassembled WGS sequence"/>
</dbReference>
<accession>A0A919PS57</accession>
<comment type="caution">
    <text evidence="3">The sequence shown here is derived from an EMBL/GenBank/DDBJ whole genome shotgun (WGS) entry which is preliminary data.</text>
</comment>
<name>A0A919PS57_9ACTN</name>
<dbReference type="Pfam" id="PF08327">
    <property type="entry name" value="AHSA1"/>
    <property type="match status" value="1"/>
</dbReference>
<comment type="similarity">
    <text evidence="1">Belongs to the AHA1 family.</text>
</comment>
<reference evidence="3" key="1">
    <citation type="submission" date="2021-01" db="EMBL/GenBank/DDBJ databases">
        <title>Whole genome shotgun sequence of Dactylosporangium siamense NBRC 106093.</title>
        <authorList>
            <person name="Komaki H."/>
            <person name="Tamura T."/>
        </authorList>
    </citation>
    <scope>NUCLEOTIDE SEQUENCE</scope>
    <source>
        <strain evidence="3">NBRC 106093</strain>
    </source>
</reference>
<keyword evidence="4" id="KW-1185">Reference proteome</keyword>
<evidence type="ECO:0000259" key="2">
    <source>
        <dbReference type="Pfam" id="PF08327"/>
    </source>
</evidence>
<dbReference type="Gene3D" id="3.30.530.20">
    <property type="match status" value="1"/>
</dbReference>
<dbReference type="AlphaFoldDB" id="A0A919PS57"/>
<dbReference type="SUPFAM" id="SSF55961">
    <property type="entry name" value="Bet v1-like"/>
    <property type="match status" value="1"/>
</dbReference>
<dbReference type="InterPro" id="IPR013538">
    <property type="entry name" value="ASHA1/2-like_C"/>
</dbReference>
<dbReference type="CDD" id="cd07814">
    <property type="entry name" value="SRPBCC_CalC_Aha1-like"/>
    <property type="match status" value="1"/>
</dbReference>
<evidence type="ECO:0000256" key="1">
    <source>
        <dbReference type="ARBA" id="ARBA00006817"/>
    </source>
</evidence>
<dbReference type="InterPro" id="IPR023393">
    <property type="entry name" value="START-like_dom_sf"/>
</dbReference>